<dbReference type="GO" id="GO:0003954">
    <property type="term" value="F:NADH dehydrogenase activity"/>
    <property type="evidence" value="ECO:0007669"/>
    <property type="project" value="TreeGrafter"/>
</dbReference>
<gene>
    <name evidence="12" type="primary">ND1</name>
</gene>
<comment type="subcellular location">
    <subcellularLocation>
        <location evidence="1">Membrane</location>
        <topology evidence="1">Multi-pass membrane protein</topology>
    </subcellularLocation>
    <subcellularLocation>
        <location evidence="9">Mitochondrion inner membrane</location>
        <topology evidence="9">Multi-pass membrane protein</topology>
    </subcellularLocation>
</comment>
<evidence type="ECO:0000256" key="7">
    <source>
        <dbReference type="ARBA" id="ARBA00023075"/>
    </source>
</evidence>
<comment type="catalytic activity">
    <reaction evidence="10">
        <text>a ubiquinone + NADH + 5 H(+)(in) = a ubiquinol + NAD(+) + 4 H(+)(out)</text>
        <dbReference type="Rhea" id="RHEA:29091"/>
        <dbReference type="Rhea" id="RHEA-COMP:9565"/>
        <dbReference type="Rhea" id="RHEA-COMP:9566"/>
        <dbReference type="ChEBI" id="CHEBI:15378"/>
        <dbReference type="ChEBI" id="CHEBI:16389"/>
        <dbReference type="ChEBI" id="CHEBI:17976"/>
        <dbReference type="ChEBI" id="CHEBI:57540"/>
        <dbReference type="ChEBI" id="CHEBI:57945"/>
        <dbReference type="EC" id="7.1.1.2"/>
    </reaction>
</comment>
<dbReference type="EC" id="7.1.1.2" evidence="10"/>
<dbReference type="PANTHER" id="PTHR11432:SF3">
    <property type="entry name" value="NADH-UBIQUINONE OXIDOREDUCTASE CHAIN 1"/>
    <property type="match status" value="1"/>
</dbReference>
<keyword evidence="8 11" id="KW-0472">Membrane</keyword>
<evidence type="ECO:0000256" key="10">
    <source>
        <dbReference type="RuleBase" id="RU000473"/>
    </source>
</evidence>
<feature type="transmembrane region" description="Helical" evidence="11">
    <location>
        <begin position="235"/>
        <end position="258"/>
    </location>
</feature>
<dbReference type="AlphaFoldDB" id="A0A1P8C763"/>
<dbReference type="PANTHER" id="PTHR11432">
    <property type="entry name" value="NADH DEHYDROGENASE SUBUNIT 1"/>
    <property type="match status" value="1"/>
</dbReference>
<proteinExistence type="inferred from homology"/>
<dbReference type="GeneID" id="31080100"/>
<feature type="transmembrane region" description="Helical" evidence="11">
    <location>
        <begin position="270"/>
        <end position="290"/>
    </location>
</feature>
<dbReference type="InterPro" id="IPR001694">
    <property type="entry name" value="NADH_UbQ_OxRdtase_su1/FPO"/>
</dbReference>
<dbReference type="GO" id="GO:0005743">
    <property type="term" value="C:mitochondrial inner membrane"/>
    <property type="evidence" value="ECO:0007669"/>
    <property type="project" value="UniProtKB-SubCell"/>
</dbReference>
<evidence type="ECO:0000256" key="3">
    <source>
        <dbReference type="ARBA" id="ARBA00021009"/>
    </source>
</evidence>
<feature type="transmembrane region" description="Helical" evidence="11">
    <location>
        <begin position="103"/>
        <end position="123"/>
    </location>
</feature>
<organism evidence="12">
    <name type="scientific">Paralongidorus litoralis</name>
    <dbReference type="NCBI Taxonomy" id="474435"/>
    <lineage>
        <taxon>Eukaryota</taxon>
        <taxon>Metazoa</taxon>
        <taxon>Ecdysozoa</taxon>
        <taxon>Nematoda</taxon>
        <taxon>Enoplea</taxon>
        <taxon>Dorylaimia</taxon>
        <taxon>Dorylaimida</taxon>
        <taxon>Dorylaimina</taxon>
        <taxon>Longidoroidea</taxon>
        <taxon>Longidoridae</taxon>
        <taxon>Paralongidorus</taxon>
    </lineage>
</organism>
<evidence type="ECO:0000256" key="5">
    <source>
        <dbReference type="ARBA" id="ARBA00022692"/>
    </source>
</evidence>
<keyword evidence="4" id="KW-0813">Transport</keyword>
<dbReference type="PROSITE" id="PS00667">
    <property type="entry name" value="COMPLEX1_ND1_1"/>
    <property type="match status" value="1"/>
</dbReference>
<dbReference type="CTD" id="4535"/>
<keyword evidence="5 9" id="KW-0812">Transmembrane</keyword>
<dbReference type="EMBL" id="KU746819">
    <property type="protein sequence ID" value="AOT84241.1"/>
    <property type="molecule type" value="Genomic_DNA"/>
</dbReference>
<feature type="transmembrane region" description="Helical" evidence="11">
    <location>
        <begin position="6"/>
        <end position="25"/>
    </location>
</feature>
<evidence type="ECO:0000256" key="4">
    <source>
        <dbReference type="ARBA" id="ARBA00022448"/>
    </source>
</evidence>
<keyword evidence="10 12" id="KW-0496">Mitochondrion</keyword>
<dbReference type="Pfam" id="PF00146">
    <property type="entry name" value="NADHdh"/>
    <property type="match status" value="1"/>
</dbReference>
<protein>
    <recommendedName>
        <fullName evidence="3 10">NADH-ubiquinone oxidoreductase chain 1</fullName>
        <ecNumber evidence="10">7.1.1.2</ecNumber>
    </recommendedName>
</protein>
<geneLocation type="mitochondrion" evidence="12"/>
<name>A0A1P8C763_9BILA</name>
<sequence>MTMWVIELLLIILLGMGVVAFITLLERKMLGLSQLRLGPNKVTLVGVLQPVMDGVKLLLKELHLMQYMVNLVMLISTVTLLFLFMIFWGIVLPWGTTGLMLNHYSALLFFSVLGAGTYAIMLVGWSSTSPFSKLGSLRGMLQSLSFEVALVMVFFIPLVIFDSLAVKNDQVLGAEVSPWAVIWLLICLMESNRAPFDLLEGESELISGFNIETSSFPFVFVFLSEYGMLASLGMVTSVGLLGGMNMVALLALMTLLFVRSCYPRVRYDVMMSLMWHSILPSSLIFFFVLMTNKLENSVKAFLASD</sequence>
<dbReference type="GO" id="GO:0008137">
    <property type="term" value="F:NADH dehydrogenase (ubiquinone) activity"/>
    <property type="evidence" value="ECO:0007669"/>
    <property type="project" value="UniProtKB-EC"/>
</dbReference>
<comment type="similarity">
    <text evidence="2 9">Belongs to the complex I subunit 1 family.</text>
</comment>
<dbReference type="InterPro" id="IPR018086">
    <property type="entry name" value="NADH_UbQ_OxRdtase_su1_CS"/>
</dbReference>
<evidence type="ECO:0000256" key="1">
    <source>
        <dbReference type="ARBA" id="ARBA00004141"/>
    </source>
</evidence>
<keyword evidence="7 10" id="KW-0830">Ubiquinone</keyword>
<keyword evidence="6 11" id="KW-1133">Transmembrane helix</keyword>
<feature type="transmembrane region" description="Helical" evidence="11">
    <location>
        <begin position="67"/>
        <end position="91"/>
    </location>
</feature>
<keyword evidence="9" id="KW-0520">NAD</keyword>
<evidence type="ECO:0000256" key="2">
    <source>
        <dbReference type="ARBA" id="ARBA00010535"/>
    </source>
</evidence>
<evidence type="ECO:0000256" key="6">
    <source>
        <dbReference type="ARBA" id="ARBA00022989"/>
    </source>
</evidence>
<evidence type="ECO:0000256" key="11">
    <source>
        <dbReference type="SAM" id="Phobius"/>
    </source>
</evidence>
<evidence type="ECO:0000256" key="9">
    <source>
        <dbReference type="RuleBase" id="RU000471"/>
    </source>
</evidence>
<dbReference type="RefSeq" id="YP_009346430.1">
    <property type="nucleotide sequence ID" value="NC_033868.1"/>
</dbReference>
<reference evidence="12" key="1">
    <citation type="journal article" date="2017" name="Sci. Rep.">
        <title>Mitochondrial genome diversity in dagger and needle nematodes (Nematoda: Longidoridae).</title>
        <authorList>
            <person name="Palomares-Rius J.E."/>
            <person name="Cantalapiedra-Navarrete C."/>
            <person name="Archidona-Yuste A."/>
            <person name="Blok V.C."/>
            <person name="Castillo P."/>
        </authorList>
    </citation>
    <scope>NUCLEOTIDE SEQUENCE</scope>
    <source>
        <strain evidence="12">E87</strain>
    </source>
</reference>
<accession>A0A1P8C763</accession>
<evidence type="ECO:0000256" key="8">
    <source>
        <dbReference type="ARBA" id="ARBA00023136"/>
    </source>
</evidence>
<feature type="transmembrane region" description="Helical" evidence="11">
    <location>
        <begin position="144"/>
        <end position="165"/>
    </location>
</feature>
<evidence type="ECO:0000313" key="12">
    <source>
        <dbReference type="EMBL" id="AOT84241.1"/>
    </source>
</evidence>
<dbReference type="GO" id="GO:0009060">
    <property type="term" value="P:aerobic respiration"/>
    <property type="evidence" value="ECO:0007669"/>
    <property type="project" value="TreeGrafter"/>
</dbReference>